<organism evidence="3 4">
    <name type="scientific">Paeniglutamicibacter antarcticus</name>
    <dbReference type="NCBI Taxonomy" id="494023"/>
    <lineage>
        <taxon>Bacteria</taxon>
        <taxon>Bacillati</taxon>
        <taxon>Actinomycetota</taxon>
        <taxon>Actinomycetes</taxon>
        <taxon>Micrococcales</taxon>
        <taxon>Micrococcaceae</taxon>
        <taxon>Paeniglutamicibacter</taxon>
    </lineage>
</organism>
<dbReference type="SUPFAM" id="SSF101262">
    <property type="entry name" value="Methenyltetrahydrofolate cyclohydrolase-like"/>
    <property type="match status" value="1"/>
</dbReference>
<reference evidence="4" key="1">
    <citation type="journal article" date="2019" name="Int. J. Syst. Evol. Microbiol.">
        <title>The Global Catalogue of Microorganisms (GCM) 10K type strain sequencing project: providing services to taxonomists for standard genome sequencing and annotation.</title>
        <authorList>
            <consortium name="The Broad Institute Genomics Platform"/>
            <consortium name="The Broad Institute Genome Sequencing Center for Infectious Disease"/>
            <person name="Wu L."/>
            <person name="Ma J."/>
        </authorList>
    </citation>
    <scope>NUCLEOTIDE SEQUENCE [LARGE SCALE GENOMIC DNA]</scope>
    <source>
        <strain evidence="4">JCM 18952</strain>
    </source>
</reference>
<protein>
    <recommendedName>
        <fullName evidence="2">Cyclodeaminase/cyclohydrolase domain-containing protein</fullName>
    </recommendedName>
</protein>
<evidence type="ECO:0000259" key="2">
    <source>
        <dbReference type="Pfam" id="PF04961"/>
    </source>
</evidence>
<dbReference type="InterPro" id="IPR007044">
    <property type="entry name" value="Cyclodeamin/CycHdrlase"/>
</dbReference>
<name>A0ABP9TQY0_9MICC</name>
<keyword evidence="4" id="KW-1185">Reference proteome</keyword>
<dbReference type="InterPro" id="IPR036178">
    <property type="entry name" value="Formintransfe-cycloase-like_sf"/>
</dbReference>
<dbReference type="Pfam" id="PF04961">
    <property type="entry name" value="FTCD_C"/>
    <property type="match status" value="1"/>
</dbReference>
<dbReference type="Gene3D" id="1.20.120.680">
    <property type="entry name" value="Formiminotetrahydrofolate cyclodeaminase monomer, up-and-down helical bundle"/>
    <property type="match status" value="1"/>
</dbReference>
<accession>A0ABP9TQY0</accession>
<comment type="caution">
    <text evidence="3">The sequence shown here is derived from an EMBL/GenBank/DDBJ whole genome shotgun (WGS) entry which is preliminary data.</text>
</comment>
<evidence type="ECO:0000313" key="4">
    <source>
        <dbReference type="Proteomes" id="UP001501257"/>
    </source>
</evidence>
<evidence type="ECO:0000313" key="3">
    <source>
        <dbReference type="EMBL" id="GAA5228977.1"/>
    </source>
</evidence>
<feature type="coiled-coil region" evidence="1">
    <location>
        <begin position="84"/>
        <end position="111"/>
    </location>
</feature>
<dbReference type="Proteomes" id="UP001501257">
    <property type="component" value="Unassembled WGS sequence"/>
</dbReference>
<keyword evidence="1" id="KW-0175">Coiled coil</keyword>
<evidence type="ECO:0000256" key="1">
    <source>
        <dbReference type="SAM" id="Coils"/>
    </source>
</evidence>
<proteinExistence type="predicted"/>
<dbReference type="EMBL" id="BAABLK010000092">
    <property type="protein sequence ID" value="GAA5228977.1"/>
    <property type="molecule type" value="Genomic_DNA"/>
</dbReference>
<feature type="domain" description="Cyclodeaminase/cyclohydrolase" evidence="2">
    <location>
        <begin position="42"/>
        <end position="202"/>
    </location>
</feature>
<sequence length="249" mass="25704">MEIGTRAGESIIDGSHRVRLHDFWGTLSRMDENTAITAQNSTVEEWTLALAQSTGTPGGGAGTGIMLAIAASLTSMVAGYTDAADSQRAEVTAIRERAQSLRQEALRLADEDSSASKAFGAAFRLGKGPERDAAISEASVDAAQASAVLGKKAIDAVDDLAWLAANGKRALVADVVVALGALRAAVAGARTNVSFDLGSLTSSGSTLEQVREQHPVLWSSVGELNAALERIDGLTAGIDHDAAPTDDMS</sequence>
<gene>
    <name evidence="3" type="ORF">GCM10025778_35160</name>
</gene>